<organism evidence="1 2">
    <name type="scientific">Methylophilus luteus</name>
    <dbReference type="NCBI Taxonomy" id="640108"/>
    <lineage>
        <taxon>Bacteria</taxon>
        <taxon>Pseudomonadati</taxon>
        <taxon>Pseudomonadota</taxon>
        <taxon>Betaproteobacteria</taxon>
        <taxon>Nitrosomonadales</taxon>
        <taxon>Methylophilaceae</taxon>
        <taxon>Methylophilus</taxon>
    </lineage>
</organism>
<evidence type="ECO:0000313" key="1">
    <source>
        <dbReference type="EMBL" id="MFD0914287.1"/>
    </source>
</evidence>
<comment type="caution">
    <text evidence="1">The sequence shown here is derived from an EMBL/GenBank/DDBJ whole genome shotgun (WGS) entry which is preliminary data.</text>
</comment>
<evidence type="ECO:0000313" key="2">
    <source>
        <dbReference type="Proteomes" id="UP001597128"/>
    </source>
</evidence>
<protein>
    <submittedName>
        <fullName evidence="1">Uncharacterized protein</fullName>
    </submittedName>
</protein>
<dbReference type="EMBL" id="JBHTKB010000002">
    <property type="protein sequence ID" value="MFD0914287.1"/>
    <property type="molecule type" value="Genomic_DNA"/>
</dbReference>
<reference evidence="2" key="1">
    <citation type="journal article" date="2019" name="Int. J. Syst. Evol. Microbiol.">
        <title>The Global Catalogue of Microorganisms (GCM) 10K type strain sequencing project: providing services to taxonomists for standard genome sequencing and annotation.</title>
        <authorList>
            <consortium name="The Broad Institute Genomics Platform"/>
            <consortium name="The Broad Institute Genome Sequencing Center for Infectious Disease"/>
            <person name="Wu L."/>
            <person name="Ma J."/>
        </authorList>
    </citation>
    <scope>NUCLEOTIDE SEQUENCE [LARGE SCALE GENOMIC DNA]</scope>
    <source>
        <strain evidence="2">CCUG 58412</strain>
    </source>
</reference>
<keyword evidence="2" id="KW-1185">Reference proteome</keyword>
<gene>
    <name evidence="1" type="ORF">ACFQ1Z_12065</name>
</gene>
<accession>A0ABW3F9N8</accession>
<proteinExistence type="predicted"/>
<sequence length="253" mass="28136">MLQSLLQSEWLIRMLDKSGKQPVQKMLGLFSILDDLLSSPWASGQHAHDATVQAGRLQSYLTIQSQKAGAKLPEMLANQLYFMAISACQEKLAHPDSTALLHAQRAAQALIKEQTSRDINWLAVRNYGIVAVVMCSGILAGHFWPDSPPVEIRSAHAAEPFSRQQPAKPAPNPFSFEASPSETAAIYSRLETMKHGDCRLIEVLHLPDRLKSVYIENVINGHVTTNRDEQVVVNQLLDQVQCNYTPKLMANSR</sequence>
<name>A0ABW3F9N8_9PROT</name>
<dbReference type="Proteomes" id="UP001597128">
    <property type="component" value="Unassembled WGS sequence"/>
</dbReference>
<dbReference type="RefSeq" id="WP_379057905.1">
    <property type="nucleotide sequence ID" value="NZ_JBHTKB010000002.1"/>
</dbReference>